<keyword evidence="2" id="KW-1185">Reference proteome</keyword>
<evidence type="ECO:0000313" key="1">
    <source>
        <dbReference type="EMBL" id="EEQ99047.1"/>
    </source>
</evidence>
<reference evidence="1 2" key="1">
    <citation type="submission" date="2008-07" db="EMBL/GenBank/DDBJ databases">
        <authorList>
            <person name="El-Sayed N."/>
            <person name="Caler E."/>
            <person name="Inman J."/>
            <person name="Amedeo P."/>
            <person name="Hass B."/>
            <person name="Wortman J."/>
        </authorList>
    </citation>
    <scope>NUCLEOTIDE SEQUENCE [LARGE SCALE GENOMIC DNA]</scope>
    <source>
        <strain evidence="2">ATCC 50983 / TXsc</strain>
    </source>
</reference>
<gene>
    <name evidence="1" type="ORF">Pmar_PMAR014277</name>
</gene>
<accession>C5LW45</accession>
<dbReference type="GeneID" id="9044354"/>
<dbReference type="InParanoid" id="C5LW45"/>
<dbReference type="RefSeq" id="XP_002766330.1">
    <property type="nucleotide sequence ID" value="XM_002766284.1"/>
</dbReference>
<organism evidence="2">
    <name type="scientific">Perkinsus marinus (strain ATCC 50983 / TXsc)</name>
    <dbReference type="NCBI Taxonomy" id="423536"/>
    <lineage>
        <taxon>Eukaryota</taxon>
        <taxon>Sar</taxon>
        <taxon>Alveolata</taxon>
        <taxon>Perkinsozoa</taxon>
        <taxon>Perkinsea</taxon>
        <taxon>Perkinsida</taxon>
        <taxon>Perkinsidae</taxon>
        <taxon>Perkinsus</taxon>
    </lineage>
</organism>
<evidence type="ECO:0000313" key="2">
    <source>
        <dbReference type="Proteomes" id="UP000007800"/>
    </source>
</evidence>
<feature type="non-terminal residue" evidence="1">
    <location>
        <position position="63"/>
    </location>
</feature>
<dbReference type="AlphaFoldDB" id="C5LW45"/>
<proteinExistence type="predicted"/>
<sequence>MAWTPRSEPDDPVDGFKIELDELDLLARTVWEGYMDVLNAARKPPYGYGDGTTRVHRFTRLVK</sequence>
<dbReference type="EMBL" id="GG686076">
    <property type="protein sequence ID" value="EEQ99047.1"/>
    <property type="molecule type" value="Genomic_DNA"/>
</dbReference>
<name>C5LW45_PERM5</name>
<protein>
    <submittedName>
        <fullName evidence="1">Uncharacterized protein</fullName>
    </submittedName>
</protein>
<dbReference type="Proteomes" id="UP000007800">
    <property type="component" value="Unassembled WGS sequence"/>
</dbReference>